<keyword evidence="2" id="KW-0315">Glutamine amidotransferase</keyword>
<evidence type="ECO:0000259" key="1">
    <source>
        <dbReference type="Pfam" id="PF01965"/>
    </source>
</evidence>
<dbReference type="GO" id="GO:0016740">
    <property type="term" value="F:transferase activity"/>
    <property type="evidence" value="ECO:0007669"/>
    <property type="project" value="UniProtKB-KW"/>
</dbReference>
<dbReference type="InterPro" id="IPR002818">
    <property type="entry name" value="DJ-1/PfpI"/>
</dbReference>
<dbReference type="Gene3D" id="3.40.50.880">
    <property type="match status" value="1"/>
</dbReference>
<organism evidence="2 3">
    <name type="scientific">Enterococcus avium</name>
    <name type="common">Streptococcus avium</name>
    <dbReference type="NCBI Taxonomy" id="33945"/>
    <lineage>
        <taxon>Bacteria</taxon>
        <taxon>Bacillati</taxon>
        <taxon>Bacillota</taxon>
        <taxon>Bacilli</taxon>
        <taxon>Lactobacillales</taxon>
        <taxon>Enterococcaceae</taxon>
        <taxon>Enterococcus</taxon>
    </lineage>
</organism>
<dbReference type="InterPro" id="IPR029062">
    <property type="entry name" value="Class_I_gatase-like"/>
</dbReference>
<dbReference type="InterPro" id="IPR050325">
    <property type="entry name" value="Prot/Nucl_acid_deglycase"/>
</dbReference>
<sequence length="196" mass="22550">MKTALFVLLDQYADWEAAYLLSLLNQRDDWQIQTASNLPLVHSIGGLQTTVDLNFSEIDRMYHLLVLVGGDSWNIQNQELYRMIEKQLNNNLPVAGICGAVDYLAFHGFLEGYKHTGNSRVSWQDFQNYRSPENFIERQAVSDRNLVTANGTAALDFTEFVLQLIGDSLIEAKKEVDLYRLGYYGYREKYGYPFDQ</sequence>
<reference evidence="2 3" key="1">
    <citation type="submission" date="2017-10" db="EMBL/GenBank/DDBJ databases">
        <title>FDA dAtabase for Regulatory Grade micrObial Sequences (FDA-ARGOS): Supporting development and validation of Infectious Disease Dx tests.</title>
        <authorList>
            <person name="Campos J."/>
            <person name="Goldberg B."/>
            <person name="Tallon L.J."/>
            <person name="Sadzewicz L."/>
            <person name="Sengamalay N."/>
            <person name="Ott S."/>
            <person name="Godinez A."/>
            <person name="Nagaraj S."/>
            <person name="Vyas G."/>
            <person name="Aluvathingal J."/>
            <person name="Nadendla S."/>
            <person name="Geyer C."/>
            <person name="Nandy P."/>
            <person name="Hobson J."/>
            <person name="Sichtig H."/>
        </authorList>
    </citation>
    <scope>NUCLEOTIDE SEQUENCE [LARGE SCALE GENOMIC DNA]</scope>
    <source>
        <strain evidence="2 3">FDAARGOS_185</strain>
    </source>
</reference>
<dbReference type="AlphaFoldDB" id="A0A2N8PVU4"/>
<dbReference type="PANTHER" id="PTHR48094">
    <property type="entry name" value="PROTEIN/NUCLEIC ACID DEGLYCASE DJ-1-RELATED"/>
    <property type="match status" value="1"/>
</dbReference>
<comment type="caution">
    <text evidence="2">The sequence shown here is derived from an EMBL/GenBank/DDBJ whole genome shotgun (WGS) entry which is preliminary data.</text>
</comment>
<dbReference type="Pfam" id="PF01965">
    <property type="entry name" value="DJ-1_PfpI"/>
    <property type="match status" value="1"/>
</dbReference>
<feature type="domain" description="DJ-1/PfpI" evidence="1">
    <location>
        <begin position="2"/>
        <end position="162"/>
    </location>
</feature>
<proteinExistence type="predicted"/>
<keyword evidence="2" id="KW-0808">Transferase</keyword>
<dbReference type="GeneID" id="69568179"/>
<gene>
    <name evidence="2" type="ORF">AUF17_07280</name>
</gene>
<dbReference type="RefSeq" id="WP_049221704.1">
    <property type="nucleotide sequence ID" value="NZ_CABGUH010000005.1"/>
</dbReference>
<evidence type="ECO:0000313" key="2">
    <source>
        <dbReference type="EMBL" id="TRZ33896.1"/>
    </source>
</evidence>
<dbReference type="PANTHER" id="PTHR48094:SF19">
    <property type="entry name" value="DJ-1_PFPI DOMAIN-CONTAINING PROTEIN"/>
    <property type="match status" value="1"/>
</dbReference>
<dbReference type="Proteomes" id="UP000316316">
    <property type="component" value="Unassembled WGS sequence"/>
</dbReference>
<evidence type="ECO:0000313" key="3">
    <source>
        <dbReference type="Proteomes" id="UP000316316"/>
    </source>
</evidence>
<protein>
    <submittedName>
        <fullName evidence="2">Glutamine amidotransferase</fullName>
    </submittedName>
</protein>
<accession>A0A2N8PVU4</accession>
<dbReference type="SUPFAM" id="SSF52317">
    <property type="entry name" value="Class I glutamine amidotransferase-like"/>
    <property type="match status" value="1"/>
</dbReference>
<name>A0A2N8PVU4_ENTAV</name>
<dbReference type="GO" id="GO:0005737">
    <property type="term" value="C:cytoplasm"/>
    <property type="evidence" value="ECO:0007669"/>
    <property type="project" value="TreeGrafter"/>
</dbReference>
<dbReference type="EMBL" id="PDXQ01000001">
    <property type="protein sequence ID" value="TRZ33896.1"/>
    <property type="molecule type" value="Genomic_DNA"/>
</dbReference>